<dbReference type="EMBL" id="VYZN01000024">
    <property type="protein sequence ID" value="KAE9536172.1"/>
    <property type="molecule type" value="Genomic_DNA"/>
</dbReference>
<feature type="transmembrane region" description="Helical" evidence="1">
    <location>
        <begin position="175"/>
        <end position="199"/>
    </location>
</feature>
<protein>
    <submittedName>
        <fullName evidence="4">Uncharacterized protein</fullName>
    </submittedName>
</protein>
<keyword evidence="1" id="KW-1133">Transmembrane helix</keyword>
<organism evidence="4 5">
    <name type="scientific">Aphis glycines</name>
    <name type="common">Soybean aphid</name>
    <dbReference type="NCBI Taxonomy" id="307491"/>
    <lineage>
        <taxon>Eukaryota</taxon>
        <taxon>Metazoa</taxon>
        <taxon>Ecdysozoa</taxon>
        <taxon>Arthropoda</taxon>
        <taxon>Hexapoda</taxon>
        <taxon>Insecta</taxon>
        <taxon>Pterygota</taxon>
        <taxon>Neoptera</taxon>
        <taxon>Paraneoptera</taxon>
        <taxon>Hemiptera</taxon>
        <taxon>Sternorrhyncha</taxon>
        <taxon>Aphidomorpha</taxon>
        <taxon>Aphidoidea</taxon>
        <taxon>Aphididae</taxon>
        <taxon>Aphidini</taxon>
        <taxon>Aphis</taxon>
        <taxon>Aphis</taxon>
    </lineage>
</organism>
<evidence type="ECO:0000313" key="4">
    <source>
        <dbReference type="EMBL" id="KAE9536172.1"/>
    </source>
</evidence>
<dbReference type="Proteomes" id="UP000475862">
    <property type="component" value="Unassembled WGS sequence"/>
</dbReference>
<evidence type="ECO:0000313" key="5">
    <source>
        <dbReference type="Proteomes" id="UP000475862"/>
    </source>
</evidence>
<evidence type="ECO:0000259" key="2">
    <source>
        <dbReference type="Pfam" id="PF08398"/>
    </source>
</evidence>
<dbReference type="PANTHER" id="PTHR36159">
    <property type="entry name" value="PROTEIN CBG23766"/>
    <property type="match status" value="1"/>
</dbReference>
<dbReference type="Pfam" id="PF08398">
    <property type="entry name" value="Phospholip_A2_4"/>
    <property type="match status" value="1"/>
</dbReference>
<keyword evidence="1" id="KW-0812">Transmembrane</keyword>
<feature type="domain" description="Double jelly roll-like" evidence="3">
    <location>
        <begin position="422"/>
        <end position="731"/>
    </location>
</feature>
<dbReference type="GO" id="GO:0005198">
    <property type="term" value="F:structural molecule activity"/>
    <property type="evidence" value="ECO:0007669"/>
    <property type="project" value="InterPro"/>
</dbReference>
<name>A0A6G0TQT2_APHGL</name>
<dbReference type="AlphaFoldDB" id="A0A6G0TQT2"/>
<dbReference type="InterPro" id="IPR013607">
    <property type="entry name" value="Phospholipase_A2-like"/>
</dbReference>
<reference evidence="4 5" key="1">
    <citation type="submission" date="2019-08" db="EMBL/GenBank/DDBJ databases">
        <title>The genome of the soybean aphid Biotype 1, its phylome, world population structure and adaptation to the North American continent.</title>
        <authorList>
            <person name="Giordano R."/>
            <person name="Donthu R.K."/>
            <person name="Hernandez A.G."/>
            <person name="Wright C.L."/>
            <person name="Zimin A.V."/>
        </authorList>
    </citation>
    <scope>NUCLEOTIDE SEQUENCE [LARGE SCALE GENOMIC DNA]</scope>
    <source>
        <tissue evidence="4">Whole aphids</tissue>
    </source>
</reference>
<dbReference type="Pfam" id="PF21738">
    <property type="entry name" value="DJR-like_dom"/>
    <property type="match status" value="1"/>
</dbReference>
<keyword evidence="5" id="KW-1185">Reference proteome</keyword>
<feature type="domain" description="Phospholipase A2-like" evidence="2">
    <location>
        <begin position="26"/>
        <end position="85"/>
    </location>
</feature>
<keyword evidence="1" id="KW-0472">Membrane</keyword>
<proteinExistence type="predicted"/>
<evidence type="ECO:0000256" key="1">
    <source>
        <dbReference type="SAM" id="Phobius"/>
    </source>
</evidence>
<dbReference type="PANTHER" id="PTHR36159:SF1">
    <property type="entry name" value="RETROVIRUS-RELATED POL POLYPROTEIN FROM TRANSPOSON 412-LIKE PROTEIN"/>
    <property type="match status" value="1"/>
</dbReference>
<accession>A0A6G0TQT2</accession>
<evidence type="ECO:0000259" key="3">
    <source>
        <dbReference type="Pfam" id="PF21738"/>
    </source>
</evidence>
<comment type="caution">
    <text evidence="4">The sequence shown here is derived from an EMBL/GenBank/DDBJ whole genome shotgun (WGS) entry which is preliminary data.</text>
</comment>
<dbReference type="OrthoDB" id="6746907at2759"/>
<gene>
    <name evidence="4" type="ORF">AGLY_007395</name>
</gene>
<feature type="non-terminal residue" evidence="4">
    <location>
        <position position="739"/>
    </location>
</feature>
<dbReference type="InterPro" id="IPR049512">
    <property type="entry name" value="DJR-like_dom"/>
</dbReference>
<sequence>MSRVRKRNTNKGSGLVNSVINHLPVELHLPGYRFAGPGTKLKERLARGDRGVNNLDELARAHDIAYDRSNSLADRHKADKILENQAWKVFKSKNSGIKEKAASWLVTTAMKVKRKMGAGCGFKHMVVAAKNAIKNKTTEKNITKLIRTCLTAAKKSKTKKTKTPRIIPIPKKGGVLPLIPIFAGLSALGALTGGIGSIVKVVNDLKSDKNTPIHLGKGLYLTPYKGSSYKIVKGKGLAPYKDGELSCDFFPPIEVGKNAKICLLVFQTNNSIPNINDKCNQIGFIYYEGKSEKTTNLIYSPTGSYELSEIEAVIKHMLADTEISFELKGNNNSLKCEMLCNVSIDLSMPNNIDVSAGYVDDCRITQIDYHSFLPYSTSALSNNDEVRIALHNTESYTLPCESYIYIEGAITKPAEIIDDIRFINNGLAYLFSEMKYELNGIQIQKLANPGITTTLKGYCSYNKSDIVSRYNAAWDDDIKNFNKDFIESGMFNGCINLKDLFGFCEGYKHINAVKQYKNNDVVLDAPKLKDVKINITKILWRMPLIKVSDREKIQLLKIVNRQKPLKCAFRSWELCEYPFLPQNTSHSWKVKTSNKLEKPRYAIIGFQTDRKNSMNKAMSYFDHCNIKNLKVYLNSEVFPYEDFQSDFTKNKMATLYRAYAEFQKSYYGRDNVTPLLTRSDFKKLSPIIVVDMSRQNDNVKTSTVDLRIEIDTEEAFPASTSAYCLILHDQITYNPFNGK</sequence>